<keyword evidence="2" id="KW-0032">Aminotransferase</keyword>
<keyword evidence="3" id="KW-1185">Reference proteome</keyword>
<dbReference type="GO" id="GO:0008483">
    <property type="term" value="F:transaminase activity"/>
    <property type="evidence" value="ECO:0007669"/>
    <property type="project" value="UniProtKB-KW"/>
</dbReference>
<keyword evidence="2" id="KW-0808">Transferase</keyword>
<dbReference type="EMBL" id="JAAKZX010000433">
    <property type="protein sequence ID" value="NGO49459.1"/>
    <property type="molecule type" value="Genomic_DNA"/>
</dbReference>
<gene>
    <name evidence="2" type="ORF">G6048_47895</name>
</gene>
<organism evidence="2 3">
    <name type="scientific">Streptomyces ureilyticus</name>
    <dbReference type="NCBI Taxonomy" id="1775131"/>
    <lineage>
        <taxon>Bacteria</taxon>
        <taxon>Bacillati</taxon>
        <taxon>Actinomycetota</taxon>
        <taxon>Actinomycetes</taxon>
        <taxon>Kitasatosporales</taxon>
        <taxon>Streptomycetaceae</taxon>
        <taxon>Streptomyces</taxon>
    </lineage>
</organism>
<name>A0ABX0E8P9_9ACTN</name>
<protein>
    <submittedName>
        <fullName evidence="2">Aminotransferase</fullName>
    </submittedName>
</protein>
<accession>A0ABX0E8P9</accession>
<proteinExistence type="predicted"/>
<comment type="caution">
    <text evidence="2">The sequence shown here is derived from an EMBL/GenBank/DDBJ whole genome shotgun (WGS) entry which is preliminary data.</text>
</comment>
<sequence length="118" mass="12798">MTSATTTGRDGTTLPGHTGQLPSSLLDHVLRQSFGLEGYVQHPLGGEVDQNVRITGDDGMRYFVRVTRAQPDSADVLWQNSLLQHLASTVPDLPVPRLVPTREGKCLADVVHEGRTLA</sequence>
<reference evidence="2 3" key="1">
    <citation type="submission" date="2020-02" db="EMBL/GenBank/DDBJ databases">
        <title>Whole-genome analyses of novel actinobacteria.</title>
        <authorList>
            <person name="Sahin N."/>
            <person name="Tokatli A."/>
        </authorList>
    </citation>
    <scope>NUCLEOTIDE SEQUENCE [LARGE SCALE GENOMIC DNA]</scope>
    <source>
        <strain evidence="2 3">YC419</strain>
    </source>
</reference>
<evidence type="ECO:0000313" key="3">
    <source>
        <dbReference type="Proteomes" id="UP001518140"/>
    </source>
</evidence>
<dbReference type="InterPro" id="IPR011009">
    <property type="entry name" value="Kinase-like_dom_sf"/>
</dbReference>
<evidence type="ECO:0000256" key="1">
    <source>
        <dbReference type="SAM" id="MobiDB-lite"/>
    </source>
</evidence>
<dbReference type="Gene3D" id="3.30.200.20">
    <property type="entry name" value="Phosphorylase Kinase, domain 1"/>
    <property type="match status" value="1"/>
</dbReference>
<feature type="region of interest" description="Disordered" evidence="1">
    <location>
        <begin position="1"/>
        <end position="20"/>
    </location>
</feature>
<dbReference type="Proteomes" id="UP001518140">
    <property type="component" value="Unassembled WGS sequence"/>
</dbReference>
<dbReference type="SUPFAM" id="SSF56112">
    <property type="entry name" value="Protein kinase-like (PK-like)"/>
    <property type="match status" value="1"/>
</dbReference>
<evidence type="ECO:0000313" key="2">
    <source>
        <dbReference type="EMBL" id="NGO49459.1"/>
    </source>
</evidence>
<feature type="non-terminal residue" evidence="2">
    <location>
        <position position="118"/>
    </location>
</feature>
<feature type="compositionally biased region" description="Low complexity" evidence="1">
    <location>
        <begin position="1"/>
        <end position="16"/>
    </location>
</feature>